<evidence type="ECO:0000256" key="7">
    <source>
        <dbReference type="ARBA" id="ARBA00023002"/>
    </source>
</evidence>
<keyword evidence="13" id="KW-1185">Reference proteome</keyword>
<proteinExistence type="inferred from homology"/>
<dbReference type="GO" id="GO:0046872">
    <property type="term" value="F:metal ion binding"/>
    <property type="evidence" value="ECO:0007669"/>
    <property type="project" value="UniProtKB-KW"/>
</dbReference>
<feature type="domain" description="Plant heme peroxidase family profile" evidence="11">
    <location>
        <begin position="1"/>
        <end position="109"/>
    </location>
</feature>
<keyword evidence="7" id="KW-0560">Oxidoreductase</keyword>
<evidence type="ECO:0000313" key="12">
    <source>
        <dbReference type="EMBL" id="VFQ83290.1"/>
    </source>
</evidence>
<evidence type="ECO:0000256" key="5">
    <source>
        <dbReference type="ARBA" id="ARBA00022617"/>
    </source>
</evidence>
<comment type="catalytic activity">
    <reaction evidence="1">
        <text>2 a phenolic donor + H2O2 = 2 a phenolic radical donor + 2 H2O</text>
        <dbReference type="Rhea" id="RHEA:56136"/>
        <dbReference type="ChEBI" id="CHEBI:15377"/>
        <dbReference type="ChEBI" id="CHEBI:16240"/>
        <dbReference type="ChEBI" id="CHEBI:139520"/>
        <dbReference type="ChEBI" id="CHEBI:139521"/>
        <dbReference type="EC" id="1.11.1.7"/>
    </reaction>
</comment>
<dbReference type="PRINTS" id="PR00461">
    <property type="entry name" value="PLPEROXIDASE"/>
</dbReference>
<evidence type="ECO:0000256" key="3">
    <source>
        <dbReference type="ARBA" id="ARBA00012313"/>
    </source>
</evidence>
<evidence type="ECO:0000256" key="1">
    <source>
        <dbReference type="ARBA" id="ARBA00000189"/>
    </source>
</evidence>
<dbReference type="PANTHER" id="PTHR31517:SF84">
    <property type="entry name" value="PEROXIDASE"/>
    <property type="match status" value="1"/>
</dbReference>
<keyword evidence="9" id="KW-0106">Calcium</keyword>
<evidence type="ECO:0000256" key="9">
    <source>
        <dbReference type="PIRSR" id="PIRSR600823-3"/>
    </source>
</evidence>
<feature type="binding site" evidence="9">
    <location>
        <position position="33"/>
    </location>
    <ligand>
        <name>Ca(2+)</name>
        <dbReference type="ChEBI" id="CHEBI:29108"/>
        <label>2</label>
    </ligand>
</feature>
<comment type="cofactor">
    <cofactor evidence="9">
        <name>Ca(2+)</name>
        <dbReference type="ChEBI" id="CHEBI:29108"/>
    </cofactor>
    <text evidence="9">Binds 2 calcium ions per subunit.</text>
</comment>
<feature type="binding site" evidence="9">
    <location>
        <position position="25"/>
    </location>
    <ligand>
        <name>Ca(2+)</name>
        <dbReference type="ChEBI" id="CHEBI:29108"/>
        <label>2</label>
    </ligand>
</feature>
<keyword evidence="8" id="KW-0408">Iron</keyword>
<evidence type="ECO:0000313" key="13">
    <source>
        <dbReference type="Proteomes" id="UP000595140"/>
    </source>
</evidence>
<name>A0A484M380_9ASTE</name>
<evidence type="ECO:0000259" key="11">
    <source>
        <dbReference type="PROSITE" id="PS50873"/>
    </source>
</evidence>
<dbReference type="GO" id="GO:0006979">
    <property type="term" value="P:response to oxidative stress"/>
    <property type="evidence" value="ECO:0007669"/>
    <property type="project" value="InterPro"/>
</dbReference>
<comment type="cofactor">
    <cofactor evidence="2">
        <name>heme b</name>
        <dbReference type="ChEBI" id="CHEBI:60344"/>
    </cofactor>
</comment>
<evidence type="ECO:0000256" key="10">
    <source>
        <dbReference type="RuleBase" id="RU004241"/>
    </source>
</evidence>
<sequence length="109" mass="11958">MHAKYVKTLKKRCPPGDTTTTVEMDPGSAKHFDDGYYRRLTQRRGLLSSDAALVSAAAAQDHVDVKQFISNSSTTAFFRAFGESMVRMGKIGVLTGTNGEIRKVCSRVN</sequence>
<dbReference type="InterPro" id="IPR000823">
    <property type="entry name" value="Peroxidase_pln"/>
</dbReference>
<dbReference type="InterPro" id="IPR010255">
    <property type="entry name" value="Haem_peroxidase_sf"/>
</dbReference>
<dbReference type="AlphaFoldDB" id="A0A484M380"/>
<dbReference type="GO" id="GO:0020037">
    <property type="term" value="F:heme binding"/>
    <property type="evidence" value="ECO:0007669"/>
    <property type="project" value="InterPro"/>
</dbReference>
<evidence type="ECO:0000256" key="2">
    <source>
        <dbReference type="ARBA" id="ARBA00001970"/>
    </source>
</evidence>
<dbReference type="SUPFAM" id="SSF48113">
    <property type="entry name" value="Heme-dependent peroxidases"/>
    <property type="match status" value="1"/>
</dbReference>
<keyword evidence="6 9" id="KW-0479">Metal-binding</keyword>
<gene>
    <name evidence="12" type="ORF">CCAM_LOCUS25066</name>
</gene>
<protein>
    <recommendedName>
        <fullName evidence="3">peroxidase</fullName>
        <ecNumber evidence="3">1.11.1.7</ecNumber>
    </recommendedName>
</protein>
<dbReference type="Proteomes" id="UP000595140">
    <property type="component" value="Unassembled WGS sequence"/>
</dbReference>
<keyword evidence="5" id="KW-0349">Heme</keyword>
<dbReference type="PROSITE" id="PS50873">
    <property type="entry name" value="PEROXIDASE_4"/>
    <property type="match status" value="1"/>
</dbReference>
<dbReference type="Pfam" id="PF00141">
    <property type="entry name" value="peroxidase"/>
    <property type="match status" value="1"/>
</dbReference>
<evidence type="ECO:0000256" key="4">
    <source>
        <dbReference type="ARBA" id="ARBA00022559"/>
    </source>
</evidence>
<comment type="similarity">
    <text evidence="10">Belongs to the peroxidase family.</text>
</comment>
<reference evidence="12 13" key="1">
    <citation type="submission" date="2018-04" db="EMBL/GenBank/DDBJ databases">
        <authorList>
            <person name="Vogel A."/>
        </authorList>
    </citation>
    <scope>NUCLEOTIDE SEQUENCE [LARGE SCALE GENOMIC DNA]</scope>
</reference>
<evidence type="ECO:0000256" key="8">
    <source>
        <dbReference type="ARBA" id="ARBA00023004"/>
    </source>
</evidence>
<dbReference type="EMBL" id="OOIL02002581">
    <property type="protein sequence ID" value="VFQ83290.1"/>
    <property type="molecule type" value="Genomic_DNA"/>
</dbReference>
<organism evidence="12 13">
    <name type="scientific">Cuscuta campestris</name>
    <dbReference type="NCBI Taxonomy" id="132261"/>
    <lineage>
        <taxon>Eukaryota</taxon>
        <taxon>Viridiplantae</taxon>
        <taxon>Streptophyta</taxon>
        <taxon>Embryophyta</taxon>
        <taxon>Tracheophyta</taxon>
        <taxon>Spermatophyta</taxon>
        <taxon>Magnoliopsida</taxon>
        <taxon>eudicotyledons</taxon>
        <taxon>Gunneridae</taxon>
        <taxon>Pentapetalae</taxon>
        <taxon>asterids</taxon>
        <taxon>lamiids</taxon>
        <taxon>Solanales</taxon>
        <taxon>Convolvulaceae</taxon>
        <taxon>Cuscuteae</taxon>
        <taxon>Cuscuta</taxon>
        <taxon>Cuscuta subgen. Grammica</taxon>
        <taxon>Cuscuta sect. Cleistogrammica</taxon>
    </lineage>
</organism>
<dbReference type="PANTHER" id="PTHR31517">
    <property type="match status" value="1"/>
</dbReference>
<dbReference type="OrthoDB" id="2113341at2759"/>
<dbReference type="Gene3D" id="1.10.420.10">
    <property type="entry name" value="Peroxidase, domain 2"/>
    <property type="match status" value="1"/>
</dbReference>
<accession>A0A484M380</accession>
<dbReference type="GO" id="GO:0140825">
    <property type="term" value="F:lactoperoxidase activity"/>
    <property type="evidence" value="ECO:0007669"/>
    <property type="project" value="UniProtKB-EC"/>
</dbReference>
<keyword evidence="4" id="KW-0575">Peroxidase</keyword>
<dbReference type="InterPro" id="IPR002016">
    <property type="entry name" value="Haem_peroxidase"/>
</dbReference>
<dbReference type="EC" id="1.11.1.7" evidence="3"/>
<evidence type="ECO:0000256" key="6">
    <source>
        <dbReference type="ARBA" id="ARBA00022723"/>
    </source>
</evidence>